<feature type="transmembrane region" description="Helical" evidence="6">
    <location>
        <begin position="282"/>
        <end position="304"/>
    </location>
</feature>
<comment type="subcellular location">
    <subcellularLocation>
        <location evidence="1">Cell membrane</location>
        <topology evidence="1">Multi-pass membrane protein</topology>
    </subcellularLocation>
</comment>
<dbReference type="InterPro" id="IPR050250">
    <property type="entry name" value="Macrolide_Exporter_MacB"/>
</dbReference>
<feature type="domain" description="ABC3 transporter permease C-terminal" evidence="7">
    <location>
        <begin position="288"/>
        <end position="404"/>
    </location>
</feature>
<organism evidence="9 10">
    <name type="scientific">Filimonas zeae</name>
    <dbReference type="NCBI Taxonomy" id="1737353"/>
    <lineage>
        <taxon>Bacteria</taxon>
        <taxon>Pseudomonadati</taxon>
        <taxon>Bacteroidota</taxon>
        <taxon>Chitinophagia</taxon>
        <taxon>Chitinophagales</taxon>
        <taxon>Chitinophagaceae</taxon>
        <taxon>Filimonas</taxon>
    </lineage>
</organism>
<keyword evidence="4 6" id="KW-1133">Transmembrane helix</keyword>
<feature type="transmembrane region" description="Helical" evidence="6">
    <location>
        <begin position="671"/>
        <end position="692"/>
    </location>
</feature>
<feature type="transmembrane region" description="Helical" evidence="6">
    <location>
        <begin position="376"/>
        <end position="399"/>
    </location>
</feature>
<evidence type="ECO:0000256" key="5">
    <source>
        <dbReference type="ARBA" id="ARBA00023136"/>
    </source>
</evidence>
<dbReference type="EMBL" id="BMIB01000001">
    <property type="protein sequence ID" value="GGH58151.1"/>
    <property type="molecule type" value="Genomic_DNA"/>
</dbReference>
<sequence length="791" mass="87790">MLIRNHLKVALRNLWKSRGFSAINIAGLALGLACSVLIFLWISDEKSIDGFHAHSNRLYQVYERQYYDGKINGQFYTPAPMAEELKKNIPEIELACSYGWAMPHNFSVGTKVVKQSGTGAGRAFFSIFSYPLAAGSAKDALSTPESIAVSRSMAVSLFGSPEAAINQTVRYENNRDFIVKAVFEDITAKSSTQFDFLFSWEAFIQMNPWLDDWANNAPLTYVVLREDADKHATEAKIKGFIERYEDDRASGFHVELGLTLFKDVYLNSHFENGVITGGRSEYVHLFSLVAIFILAIACINFMNLTTARSVKRAKEVGVRKVVGAGRSSLIAQFIGEAVLIAFFAALLSLLLVALALPFFNQVTGKHMLLPFNNGRFWGIMLLLTAVTGLISGSYPALFLSRFNPVRILKGGSVKAGPAALWLRKSLVVFQFVLSIILIISTILISRQVSYVQQANLGYDRENLVYIPLDNLRVVDKIPAFTTEATRISGVVKITEVNQSPTNVDNKTMGVKWPGKDPKAKIEFAAMAIGYGYLETMKLQLISGRDFSKAYADSASYIVTEAAAKRIGYKDPVGQPLTFWGKEGRIVGVVKDFHFQSLHENIRPLIFRLTSRDNTTMLVVRVAPHQTQAVITQLKKVWDNINPMVPFSYQFASEEYNQLYKSEAVIKSLSEVFAGLAIAISCLGLLGLSMFTAEQRVKEFGVRKVLGAGFITLCRLLSLNFLVLVGIAFAIAAPVAWWAMHVWLKNYAYHTNISWTVFALAGILAIVVAQITIFFQAVKVARANPLQSLKAE</sequence>
<dbReference type="PROSITE" id="PS51257">
    <property type="entry name" value="PROKAR_LIPOPROTEIN"/>
    <property type="match status" value="1"/>
</dbReference>
<evidence type="ECO:0000313" key="10">
    <source>
        <dbReference type="Proteomes" id="UP000627292"/>
    </source>
</evidence>
<accession>A0A917MQP0</accession>
<evidence type="ECO:0000259" key="7">
    <source>
        <dbReference type="Pfam" id="PF02687"/>
    </source>
</evidence>
<evidence type="ECO:0000313" key="9">
    <source>
        <dbReference type="EMBL" id="GGH58151.1"/>
    </source>
</evidence>
<gene>
    <name evidence="9" type="ORF">GCM10011379_03610</name>
</gene>
<name>A0A917MQP0_9BACT</name>
<keyword evidence="5 6" id="KW-0472">Membrane</keyword>
<feature type="domain" description="MacB-like periplasmic core" evidence="8">
    <location>
        <begin position="21"/>
        <end position="238"/>
    </location>
</feature>
<dbReference type="InterPro" id="IPR003838">
    <property type="entry name" value="ABC3_permease_C"/>
</dbReference>
<dbReference type="InterPro" id="IPR025857">
    <property type="entry name" value="MacB_PCD"/>
</dbReference>
<feature type="transmembrane region" description="Helical" evidence="6">
    <location>
        <begin position="21"/>
        <end position="42"/>
    </location>
</feature>
<dbReference type="RefSeq" id="WP_188950128.1">
    <property type="nucleotide sequence ID" value="NZ_BMIB01000001.1"/>
</dbReference>
<dbReference type="GO" id="GO:0005886">
    <property type="term" value="C:plasma membrane"/>
    <property type="evidence" value="ECO:0007669"/>
    <property type="project" value="UniProtKB-SubCell"/>
</dbReference>
<evidence type="ECO:0000259" key="8">
    <source>
        <dbReference type="Pfam" id="PF12704"/>
    </source>
</evidence>
<evidence type="ECO:0000256" key="1">
    <source>
        <dbReference type="ARBA" id="ARBA00004651"/>
    </source>
</evidence>
<dbReference type="GO" id="GO:0022857">
    <property type="term" value="F:transmembrane transporter activity"/>
    <property type="evidence" value="ECO:0007669"/>
    <property type="project" value="TreeGrafter"/>
</dbReference>
<dbReference type="PANTHER" id="PTHR30572:SF18">
    <property type="entry name" value="ABC-TYPE MACROLIDE FAMILY EXPORT SYSTEM PERMEASE COMPONENT 2"/>
    <property type="match status" value="1"/>
</dbReference>
<feature type="transmembrane region" description="Helical" evidence="6">
    <location>
        <begin position="704"/>
        <end position="732"/>
    </location>
</feature>
<dbReference type="Pfam" id="PF02687">
    <property type="entry name" value="FtsX"/>
    <property type="match status" value="2"/>
</dbReference>
<protein>
    <submittedName>
        <fullName evidence="9">ABC transporter permease</fullName>
    </submittedName>
</protein>
<reference evidence="9" key="2">
    <citation type="submission" date="2020-09" db="EMBL/GenBank/DDBJ databases">
        <authorList>
            <person name="Sun Q."/>
            <person name="Zhou Y."/>
        </authorList>
    </citation>
    <scope>NUCLEOTIDE SEQUENCE</scope>
    <source>
        <strain evidence="9">CGMCC 1.15290</strain>
    </source>
</reference>
<comment type="caution">
    <text evidence="9">The sequence shown here is derived from an EMBL/GenBank/DDBJ whole genome shotgun (WGS) entry which is preliminary data.</text>
</comment>
<feature type="domain" description="MacB-like periplasmic core" evidence="8">
    <location>
        <begin position="432"/>
        <end position="634"/>
    </location>
</feature>
<feature type="transmembrane region" description="Helical" evidence="6">
    <location>
        <begin position="752"/>
        <end position="774"/>
    </location>
</feature>
<evidence type="ECO:0000256" key="6">
    <source>
        <dbReference type="SAM" id="Phobius"/>
    </source>
</evidence>
<proteinExistence type="predicted"/>
<dbReference type="Pfam" id="PF12704">
    <property type="entry name" value="MacB_PCD"/>
    <property type="match status" value="2"/>
</dbReference>
<dbReference type="Proteomes" id="UP000627292">
    <property type="component" value="Unassembled WGS sequence"/>
</dbReference>
<reference evidence="9" key="1">
    <citation type="journal article" date="2014" name="Int. J. Syst. Evol. Microbiol.">
        <title>Complete genome sequence of Corynebacterium casei LMG S-19264T (=DSM 44701T), isolated from a smear-ripened cheese.</title>
        <authorList>
            <consortium name="US DOE Joint Genome Institute (JGI-PGF)"/>
            <person name="Walter F."/>
            <person name="Albersmeier A."/>
            <person name="Kalinowski J."/>
            <person name="Ruckert C."/>
        </authorList>
    </citation>
    <scope>NUCLEOTIDE SEQUENCE</scope>
    <source>
        <strain evidence="9">CGMCC 1.15290</strain>
    </source>
</reference>
<dbReference type="PANTHER" id="PTHR30572">
    <property type="entry name" value="MEMBRANE COMPONENT OF TRANSPORTER-RELATED"/>
    <property type="match status" value="1"/>
</dbReference>
<keyword evidence="10" id="KW-1185">Reference proteome</keyword>
<evidence type="ECO:0000256" key="3">
    <source>
        <dbReference type="ARBA" id="ARBA00022692"/>
    </source>
</evidence>
<keyword evidence="2" id="KW-1003">Cell membrane</keyword>
<feature type="domain" description="ABC3 transporter permease C-terminal" evidence="7">
    <location>
        <begin position="671"/>
        <end position="784"/>
    </location>
</feature>
<feature type="transmembrane region" description="Helical" evidence="6">
    <location>
        <begin position="329"/>
        <end position="356"/>
    </location>
</feature>
<keyword evidence="3 6" id="KW-0812">Transmembrane</keyword>
<feature type="transmembrane region" description="Helical" evidence="6">
    <location>
        <begin position="420"/>
        <end position="444"/>
    </location>
</feature>
<evidence type="ECO:0000256" key="4">
    <source>
        <dbReference type="ARBA" id="ARBA00022989"/>
    </source>
</evidence>
<dbReference type="AlphaFoldDB" id="A0A917MQP0"/>
<evidence type="ECO:0000256" key="2">
    <source>
        <dbReference type="ARBA" id="ARBA00022475"/>
    </source>
</evidence>